<dbReference type="AlphaFoldDB" id="A0AAV3TZV9"/>
<sequence>MFANKAIKPSRLGHLARITMISIALQGCAATGEFISDTIEQIRDLDYFLGNKELGENESPSATGAADTGFSTVGLESPAAGAGLTNLSRACLNIPDPRFNYRKKVAFLGFDIENPHQTVDLGAIHQELPRILGQRMDRDSFVVIDASGEKSPNAVAHAELDVPAYIRHIAQKHNTQFVIAGIINNAAHVGEPHSLMQKVKNIIPGQPAKKNRALEMTLSVFDGATGAIIDESYYQGRAEDQWSMKGKNRVLTAQGKNDHFANLLDTYLNHQTSWLADTLTCLPMQASVTSVSGSAITFATGTEALILPGDTLKLLRRIQLRHTLDGTPHYRYEENGEVVITQVYPNGALARFNGGTPPYQVNQGDIVQAW</sequence>
<evidence type="ECO:0008006" key="5">
    <source>
        <dbReference type="Google" id="ProtNLM"/>
    </source>
</evidence>
<proteinExistence type="predicted"/>
<dbReference type="Proteomes" id="UP001409585">
    <property type="component" value="Unassembled WGS sequence"/>
</dbReference>
<dbReference type="Gene3D" id="2.40.10.410">
    <property type="entry name" value="FlgT, C-terminal domain"/>
    <property type="match status" value="1"/>
</dbReference>
<gene>
    <name evidence="3" type="ORF">GCM10025791_12870</name>
</gene>
<feature type="domain" description="Flagellar assembly protein T middle" evidence="2">
    <location>
        <begin position="100"/>
        <end position="239"/>
    </location>
</feature>
<protein>
    <recommendedName>
        <fullName evidence="5">Lipoprotein</fullName>
    </recommendedName>
</protein>
<dbReference type="InterPro" id="IPR032386">
    <property type="entry name" value="FlgT_M"/>
</dbReference>
<comment type="caution">
    <text evidence="3">The sequence shown here is derived from an EMBL/GenBank/DDBJ whole genome shotgun (WGS) entry which is preliminary data.</text>
</comment>
<keyword evidence="4" id="KW-1185">Reference proteome</keyword>
<dbReference type="InterPro" id="IPR032388">
    <property type="entry name" value="FlgT_C"/>
</dbReference>
<evidence type="ECO:0000259" key="1">
    <source>
        <dbReference type="Pfam" id="PF16538"/>
    </source>
</evidence>
<dbReference type="Pfam" id="PF16538">
    <property type="entry name" value="FlgT_C"/>
    <property type="match status" value="1"/>
</dbReference>
<accession>A0AAV3TZV9</accession>
<name>A0AAV3TZV9_9ALTE</name>
<dbReference type="Gene3D" id="3.40.50.10610">
    <property type="entry name" value="ABC-type transport auxiliary lipoprotein component"/>
    <property type="match status" value="1"/>
</dbReference>
<dbReference type="PROSITE" id="PS51257">
    <property type="entry name" value="PROKAR_LIPOPROTEIN"/>
    <property type="match status" value="1"/>
</dbReference>
<evidence type="ECO:0000259" key="2">
    <source>
        <dbReference type="Pfam" id="PF16539"/>
    </source>
</evidence>
<dbReference type="EMBL" id="BAABLX010000007">
    <property type="protein sequence ID" value="GAA4936587.1"/>
    <property type="molecule type" value="Genomic_DNA"/>
</dbReference>
<evidence type="ECO:0000313" key="3">
    <source>
        <dbReference type="EMBL" id="GAA4936587.1"/>
    </source>
</evidence>
<reference evidence="4" key="1">
    <citation type="journal article" date="2019" name="Int. J. Syst. Evol. Microbiol.">
        <title>The Global Catalogue of Microorganisms (GCM) 10K type strain sequencing project: providing services to taxonomists for standard genome sequencing and annotation.</title>
        <authorList>
            <consortium name="The Broad Institute Genomics Platform"/>
            <consortium name="The Broad Institute Genome Sequencing Center for Infectious Disease"/>
            <person name="Wu L."/>
            <person name="Ma J."/>
        </authorList>
    </citation>
    <scope>NUCLEOTIDE SEQUENCE [LARGE SCALE GENOMIC DNA]</scope>
    <source>
        <strain evidence="4">JCM 19134</strain>
    </source>
</reference>
<feature type="domain" description="Flagellar assembly protein T C-terminal" evidence="1">
    <location>
        <begin position="296"/>
        <end position="367"/>
    </location>
</feature>
<dbReference type="RefSeq" id="WP_345418837.1">
    <property type="nucleotide sequence ID" value="NZ_AP031496.1"/>
</dbReference>
<organism evidence="3 4">
    <name type="scientific">Halioxenophilus aromaticivorans</name>
    <dbReference type="NCBI Taxonomy" id="1306992"/>
    <lineage>
        <taxon>Bacteria</taxon>
        <taxon>Pseudomonadati</taxon>
        <taxon>Pseudomonadota</taxon>
        <taxon>Gammaproteobacteria</taxon>
        <taxon>Alteromonadales</taxon>
        <taxon>Alteromonadaceae</taxon>
        <taxon>Halioxenophilus</taxon>
    </lineage>
</organism>
<evidence type="ECO:0000313" key="4">
    <source>
        <dbReference type="Proteomes" id="UP001409585"/>
    </source>
</evidence>
<dbReference type="InterPro" id="IPR038165">
    <property type="entry name" value="FlgT_C_sf"/>
</dbReference>
<dbReference type="Pfam" id="PF16539">
    <property type="entry name" value="FlgT_M"/>
    <property type="match status" value="1"/>
</dbReference>